<dbReference type="Proteomes" id="UP000215914">
    <property type="component" value="Unassembled WGS sequence"/>
</dbReference>
<evidence type="ECO:0000256" key="1">
    <source>
        <dbReference type="SAM" id="MobiDB-lite"/>
    </source>
</evidence>
<sequence length="165" mass="16992">MDSFMNSVKTATGTGGDDKSKTNPDQSSNSDLMTSAKTMAGNAQSAISNQSEKIVVATTDLMTSAKEYGSGFGAAEEKKVPDQSSNSDLMTSAKTMAGNAQSAISNQSDKIVVAATDLMTSAKEYGSGFGAAEEKKVEAPEKKEESGSGFGADAFKAAGNLFKKN</sequence>
<feature type="region of interest" description="Disordered" evidence="1">
    <location>
        <begin position="1"/>
        <end position="51"/>
    </location>
</feature>
<dbReference type="InterPro" id="IPR040294">
    <property type="entry name" value="Nodulin-rel_1/2"/>
</dbReference>
<evidence type="ECO:0000313" key="3">
    <source>
        <dbReference type="Proteomes" id="UP000215914"/>
    </source>
</evidence>
<reference evidence="2" key="2">
    <citation type="submission" date="2020-06" db="EMBL/GenBank/DDBJ databases">
        <title>Helianthus annuus Genome sequencing and assembly Release 2.</title>
        <authorList>
            <person name="Gouzy J."/>
            <person name="Langlade N."/>
            <person name="Munos S."/>
        </authorList>
    </citation>
    <scope>NUCLEOTIDE SEQUENCE</scope>
    <source>
        <tissue evidence="2">Leaves</tissue>
    </source>
</reference>
<evidence type="ECO:0000313" key="2">
    <source>
        <dbReference type="EMBL" id="KAF5779527.1"/>
    </source>
</evidence>
<protein>
    <submittedName>
        <fullName evidence="2">Uncharacterized protein</fullName>
    </submittedName>
</protein>
<name>A0A9K3MXN3_HELAN</name>
<keyword evidence="3" id="KW-1185">Reference proteome</keyword>
<comment type="caution">
    <text evidence="2">The sequence shown here is derived from an EMBL/GenBank/DDBJ whole genome shotgun (WGS) entry which is preliminary data.</text>
</comment>
<feature type="compositionally biased region" description="Polar residues" evidence="1">
    <location>
        <begin position="1"/>
        <end position="12"/>
    </location>
</feature>
<dbReference type="AlphaFoldDB" id="A0A9K3MXN3"/>
<dbReference type="Gramene" id="mRNA:HanXRQr2_Chr12g0560541">
    <property type="protein sequence ID" value="CDS:HanXRQr2_Chr12g0560541.1"/>
    <property type="gene ID" value="HanXRQr2_Chr12g0560541"/>
</dbReference>
<gene>
    <name evidence="2" type="ORF">HanXRQr2_Chr12g0560541</name>
</gene>
<dbReference type="PANTHER" id="PTHR35098:SF11">
    <property type="entry name" value="NODULIN-RELATED PROTEIN 1-LIKE"/>
    <property type="match status" value="1"/>
</dbReference>
<accession>A0A9K3MXN3</accession>
<organism evidence="2 3">
    <name type="scientific">Helianthus annuus</name>
    <name type="common">Common sunflower</name>
    <dbReference type="NCBI Taxonomy" id="4232"/>
    <lineage>
        <taxon>Eukaryota</taxon>
        <taxon>Viridiplantae</taxon>
        <taxon>Streptophyta</taxon>
        <taxon>Embryophyta</taxon>
        <taxon>Tracheophyta</taxon>
        <taxon>Spermatophyta</taxon>
        <taxon>Magnoliopsida</taxon>
        <taxon>eudicotyledons</taxon>
        <taxon>Gunneridae</taxon>
        <taxon>Pentapetalae</taxon>
        <taxon>asterids</taxon>
        <taxon>campanulids</taxon>
        <taxon>Asterales</taxon>
        <taxon>Asteraceae</taxon>
        <taxon>Asteroideae</taxon>
        <taxon>Heliantheae alliance</taxon>
        <taxon>Heliantheae</taxon>
        <taxon>Helianthus</taxon>
    </lineage>
</organism>
<dbReference type="EMBL" id="MNCJ02000327">
    <property type="protein sequence ID" value="KAF5779527.1"/>
    <property type="molecule type" value="Genomic_DNA"/>
</dbReference>
<dbReference type="PANTHER" id="PTHR35098">
    <property type="entry name" value="EXPRESSED PROTEIN"/>
    <property type="match status" value="1"/>
</dbReference>
<proteinExistence type="predicted"/>
<dbReference type="GO" id="GO:0010115">
    <property type="term" value="P:regulation of abscisic acid biosynthetic process"/>
    <property type="evidence" value="ECO:0007669"/>
    <property type="project" value="InterPro"/>
</dbReference>
<feature type="compositionally biased region" description="Basic and acidic residues" evidence="1">
    <location>
        <begin position="132"/>
        <end position="146"/>
    </location>
</feature>
<feature type="region of interest" description="Disordered" evidence="1">
    <location>
        <begin position="130"/>
        <end position="150"/>
    </location>
</feature>
<reference evidence="2" key="1">
    <citation type="journal article" date="2017" name="Nature">
        <title>The sunflower genome provides insights into oil metabolism, flowering and Asterid evolution.</title>
        <authorList>
            <person name="Badouin H."/>
            <person name="Gouzy J."/>
            <person name="Grassa C.J."/>
            <person name="Murat F."/>
            <person name="Staton S.E."/>
            <person name="Cottret L."/>
            <person name="Lelandais-Briere C."/>
            <person name="Owens G.L."/>
            <person name="Carrere S."/>
            <person name="Mayjonade B."/>
            <person name="Legrand L."/>
            <person name="Gill N."/>
            <person name="Kane N.C."/>
            <person name="Bowers J.E."/>
            <person name="Hubner S."/>
            <person name="Bellec A."/>
            <person name="Berard A."/>
            <person name="Berges H."/>
            <person name="Blanchet N."/>
            <person name="Boniface M.C."/>
            <person name="Brunel D."/>
            <person name="Catrice O."/>
            <person name="Chaidir N."/>
            <person name="Claudel C."/>
            <person name="Donnadieu C."/>
            <person name="Faraut T."/>
            <person name="Fievet G."/>
            <person name="Helmstetter N."/>
            <person name="King M."/>
            <person name="Knapp S.J."/>
            <person name="Lai Z."/>
            <person name="Le Paslier M.C."/>
            <person name="Lippi Y."/>
            <person name="Lorenzon L."/>
            <person name="Mandel J.R."/>
            <person name="Marage G."/>
            <person name="Marchand G."/>
            <person name="Marquand E."/>
            <person name="Bret-Mestries E."/>
            <person name="Morien E."/>
            <person name="Nambeesan S."/>
            <person name="Nguyen T."/>
            <person name="Pegot-Espagnet P."/>
            <person name="Pouilly N."/>
            <person name="Raftis F."/>
            <person name="Sallet E."/>
            <person name="Schiex T."/>
            <person name="Thomas J."/>
            <person name="Vandecasteele C."/>
            <person name="Vares D."/>
            <person name="Vear F."/>
            <person name="Vautrin S."/>
            <person name="Crespi M."/>
            <person name="Mangin B."/>
            <person name="Burke J.M."/>
            <person name="Salse J."/>
            <person name="Munos S."/>
            <person name="Vincourt P."/>
            <person name="Rieseberg L.H."/>
            <person name="Langlade N.B."/>
        </authorList>
    </citation>
    <scope>NUCLEOTIDE SEQUENCE</scope>
    <source>
        <tissue evidence="2">Leaves</tissue>
    </source>
</reference>
<dbReference type="GO" id="GO:0009408">
    <property type="term" value="P:response to heat"/>
    <property type="evidence" value="ECO:0007669"/>
    <property type="project" value="InterPro"/>
</dbReference>
<feature type="compositionally biased region" description="Polar residues" evidence="1">
    <location>
        <begin position="23"/>
        <end position="51"/>
    </location>
</feature>